<proteinExistence type="predicted"/>
<reference evidence="1 2" key="1">
    <citation type="submission" date="2013-08" db="EMBL/GenBank/DDBJ databases">
        <authorList>
            <person name="Weinstock G."/>
            <person name="Sodergren E."/>
            <person name="Wylie T."/>
            <person name="Fulton L."/>
            <person name="Fulton R."/>
            <person name="Fronick C."/>
            <person name="O'Laughlin M."/>
            <person name="Godfrey J."/>
            <person name="Miner T."/>
            <person name="Herter B."/>
            <person name="Appelbaum E."/>
            <person name="Cordes M."/>
            <person name="Lek S."/>
            <person name="Wollam A."/>
            <person name="Pepin K.H."/>
            <person name="Palsikar V.B."/>
            <person name="Mitreva M."/>
            <person name="Wilson R.K."/>
        </authorList>
    </citation>
    <scope>NUCLEOTIDE SEQUENCE [LARGE SCALE GENOMIC DNA]</scope>
    <source>
        <strain evidence="1 2">ATCC 700332</strain>
    </source>
</reference>
<keyword evidence="2" id="KW-1185">Reference proteome</keyword>
<organism evidence="1 2">
    <name type="scientific">Treponema lecithinolyticum ATCC 700332</name>
    <dbReference type="NCBI Taxonomy" id="1321815"/>
    <lineage>
        <taxon>Bacteria</taxon>
        <taxon>Pseudomonadati</taxon>
        <taxon>Spirochaetota</taxon>
        <taxon>Spirochaetia</taxon>
        <taxon>Spirochaetales</taxon>
        <taxon>Treponemataceae</taxon>
        <taxon>Treponema</taxon>
    </lineage>
</organism>
<comment type="caution">
    <text evidence="1">The sequence shown here is derived from an EMBL/GenBank/DDBJ whole genome shotgun (WGS) entry which is preliminary data.</text>
</comment>
<dbReference type="EMBL" id="AWVH01000005">
    <property type="protein sequence ID" value="ERJ94311.1"/>
    <property type="molecule type" value="Genomic_DNA"/>
</dbReference>
<accession>A0ABN0P1D5</accession>
<evidence type="ECO:0000313" key="1">
    <source>
        <dbReference type="EMBL" id="ERJ94311.1"/>
    </source>
</evidence>
<gene>
    <name evidence="1" type="ORF">HMPREF9193_00283</name>
</gene>
<name>A0ABN0P1D5_TRELE</name>
<protein>
    <submittedName>
        <fullName evidence="1">Uncharacterized protein</fullName>
    </submittedName>
</protein>
<sequence>MATVVAPKTAMLSAHTGASGDRSLNLLNPSELLPIYKYKTSWHCHTS</sequence>
<dbReference type="Proteomes" id="UP000016649">
    <property type="component" value="Unassembled WGS sequence"/>
</dbReference>
<evidence type="ECO:0000313" key="2">
    <source>
        <dbReference type="Proteomes" id="UP000016649"/>
    </source>
</evidence>